<reference evidence="2 3" key="1">
    <citation type="journal article" date="2013" name="Biodegradation">
        <title>Quantitative proteomic analysis of ibuprofen-degrading Patulibacter sp. strain I11.</title>
        <authorList>
            <person name="Almeida B."/>
            <person name="Kjeldal H."/>
            <person name="Lolas I."/>
            <person name="Knudsen A.D."/>
            <person name="Carvalho G."/>
            <person name="Nielsen K.L."/>
            <person name="Barreto Crespo M.T."/>
            <person name="Stensballe A."/>
            <person name="Nielsen J.L."/>
        </authorList>
    </citation>
    <scope>NUCLEOTIDE SEQUENCE [LARGE SCALE GENOMIC DNA]</scope>
    <source>
        <strain evidence="2 3">I11</strain>
    </source>
</reference>
<accession>H0E5L5</accession>
<protein>
    <submittedName>
        <fullName evidence="2">Uncharacterized protein</fullName>
    </submittedName>
</protein>
<proteinExistence type="predicted"/>
<keyword evidence="3" id="KW-1185">Reference proteome</keyword>
<organism evidence="2 3">
    <name type="scientific">Patulibacter medicamentivorans</name>
    <dbReference type="NCBI Taxonomy" id="1097667"/>
    <lineage>
        <taxon>Bacteria</taxon>
        <taxon>Bacillati</taxon>
        <taxon>Actinomycetota</taxon>
        <taxon>Thermoleophilia</taxon>
        <taxon>Solirubrobacterales</taxon>
        <taxon>Patulibacteraceae</taxon>
        <taxon>Patulibacter</taxon>
    </lineage>
</organism>
<feature type="compositionally biased region" description="Basic residues" evidence="1">
    <location>
        <begin position="15"/>
        <end position="41"/>
    </location>
</feature>
<evidence type="ECO:0000256" key="1">
    <source>
        <dbReference type="SAM" id="MobiDB-lite"/>
    </source>
</evidence>
<evidence type="ECO:0000313" key="3">
    <source>
        <dbReference type="Proteomes" id="UP000005143"/>
    </source>
</evidence>
<feature type="region of interest" description="Disordered" evidence="1">
    <location>
        <begin position="1"/>
        <end position="41"/>
    </location>
</feature>
<sequence length="41" mass="4583">MAPGARPRCRATPPHARHPRRRATRAAHARKSRHPAGRGRP</sequence>
<comment type="caution">
    <text evidence="2">The sequence shown here is derived from an EMBL/GenBank/DDBJ whole genome shotgun (WGS) entry which is preliminary data.</text>
</comment>
<name>H0E5L5_9ACTN</name>
<dbReference type="AlphaFoldDB" id="H0E5L5"/>
<dbReference type="Proteomes" id="UP000005143">
    <property type="component" value="Unassembled WGS sequence"/>
</dbReference>
<gene>
    <name evidence="2" type="ORF">PAI11_21100</name>
</gene>
<evidence type="ECO:0000313" key="2">
    <source>
        <dbReference type="EMBL" id="EHN11050.1"/>
    </source>
</evidence>
<dbReference type="EMBL" id="AGUD01000191">
    <property type="protein sequence ID" value="EHN11050.1"/>
    <property type="molecule type" value="Genomic_DNA"/>
</dbReference>